<accession>A0AA51X7Z3</accession>
<organism evidence="1 2">
    <name type="scientific">Pleionea litopenaei</name>
    <dbReference type="NCBI Taxonomy" id="3070815"/>
    <lineage>
        <taxon>Bacteria</taxon>
        <taxon>Pseudomonadati</taxon>
        <taxon>Pseudomonadota</taxon>
        <taxon>Gammaproteobacteria</taxon>
        <taxon>Oceanospirillales</taxon>
        <taxon>Pleioneaceae</taxon>
        <taxon>Pleionea</taxon>
    </lineage>
</organism>
<name>A0AA51X7Z3_9GAMM</name>
<sequence length="162" mass="17943">MWKSFILLLFASTAYSESLSNNSYNGVAIGVTESEALKILKSFESTKDSYEPGSTCYYLISNDTNNSDVHFMILDGVVSRIDVVGNSQVSTKEGVRIGSTKDDVMKTYASVKATPHPYIAPDGEYLEVKIDDKLGMIFETENDVVTRFRLGDQSIHFIEGCL</sequence>
<dbReference type="EMBL" id="CP133548">
    <property type="protein sequence ID" value="WMS88837.1"/>
    <property type="molecule type" value="Genomic_DNA"/>
</dbReference>
<evidence type="ECO:0000313" key="1">
    <source>
        <dbReference type="EMBL" id="WMS88837.1"/>
    </source>
</evidence>
<dbReference type="KEGG" id="plei:Q9312_07935"/>
<evidence type="ECO:0000313" key="2">
    <source>
        <dbReference type="Proteomes" id="UP001239782"/>
    </source>
</evidence>
<dbReference type="AlphaFoldDB" id="A0AA51X7Z3"/>
<gene>
    <name evidence="1" type="ORF">Q9312_07935</name>
</gene>
<proteinExistence type="predicted"/>
<keyword evidence="2" id="KW-1185">Reference proteome</keyword>
<reference evidence="1 2" key="1">
    <citation type="submission" date="2023-08" db="EMBL/GenBank/DDBJ databases">
        <title>Pleionea litopenaei sp. nov., isolated from stomach of juvenile Litopenaeus vannamei.</title>
        <authorList>
            <person name="Rho A.M."/>
            <person name="Hwang C.Y."/>
        </authorList>
    </citation>
    <scope>NUCLEOTIDE SEQUENCE [LARGE SCALE GENOMIC DNA]</scope>
    <source>
        <strain evidence="1 2">HL-JVS1</strain>
    </source>
</reference>
<dbReference type="RefSeq" id="WP_309204057.1">
    <property type="nucleotide sequence ID" value="NZ_CP133548.1"/>
</dbReference>
<dbReference type="Proteomes" id="UP001239782">
    <property type="component" value="Chromosome"/>
</dbReference>
<protein>
    <submittedName>
        <fullName evidence="1">Uncharacterized protein</fullName>
    </submittedName>
</protein>